<dbReference type="SUPFAM" id="SSF46785">
    <property type="entry name" value="Winged helix' DNA-binding domain"/>
    <property type="match status" value="1"/>
</dbReference>
<keyword evidence="4" id="KW-0238">DNA-binding</keyword>
<dbReference type="InterPro" id="IPR036388">
    <property type="entry name" value="WH-like_DNA-bd_sf"/>
</dbReference>
<keyword evidence="7" id="KW-0808">Transferase</keyword>
<sequence>MTILLTPRGSTPLVAQIIKYILNKVEDRTWPYGTRLPSIRRLAILCNVSPLTVSNAYNRLVADGVLEAKRGSGFYVARQTQFYADNSHTQTALTPSIDSSWLLRHGYETSASTIQAGCGWLAPNYLFTEGVQQALKMLSRRPEPSLTGYGNPYGHKGLRDLILLLLRRQGIATQTDNIILTHGASQALELSIRCLTKSGDTVLVEDPGYCNLFPLLRALGLRIIGIPREVDGPNLEELNRAARIHSPRLFIINTRLQNPTGTSCSLSKVHHILNCAERFDFKIIEDDTFGGLSDDNTPTLAQLDQIERVIFVSSFSKTICPSLRVGFVVCSQNISNSILHLKMATSLTSSTISEALVFNILADGRYRHHLSKLREKLLVARSEGITRLEKAGMAVFSQDKDGLFLWARFVGEIDSVDLTRRGLDEGIMLAPGFLFSPEPSRNAWFRFNVSYLNDRKLFDLLLSII</sequence>
<feature type="domain" description="HTH gntR-type" evidence="6">
    <location>
        <begin position="11"/>
        <end position="79"/>
    </location>
</feature>
<dbReference type="PROSITE" id="PS50949">
    <property type="entry name" value="HTH_GNTR"/>
    <property type="match status" value="1"/>
</dbReference>
<dbReference type="InterPro" id="IPR004839">
    <property type="entry name" value="Aminotransferase_I/II_large"/>
</dbReference>
<evidence type="ECO:0000256" key="4">
    <source>
        <dbReference type="ARBA" id="ARBA00023125"/>
    </source>
</evidence>
<dbReference type="Pfam" id="PF00392">
    <property type="entry name" value="GntR"/>
    <property type="match status" value="1"/>
</dbReference>
<dbReference type="PANTHER" id="PTHR46577:SF2">
    <property type="entry name" value="TRANSCRIPTIONAL REGULATORY PROTEIN"/>
    <property type="match status" value="1"/>
</dbReference>
<evidence type="ECO:0000256" key="3">
    <source>
        <dbReference type="ARBA" id="ARBA00023015"/>
    </source>
</evidence>
<dbReference type="Gene3D" id="3.40.640.10">
    <property type="entry name" value="Type I PLP-dependent aspartate aminotransferase-like (Major domain)"/>
    <property type="match status" value="1"/>
</dbReference>
<organism evidence="7 8">
    <name type="scientific">Neokomagataea tanensis</name>
    <dbReference type="NCBI Taxonomy" id="661191"/>
    <lineage>
        <taxon>Bacteria</taxon>
        <taxon>Pseudomonadati</taxon>
        <taxon>Pseudomonadota</taxon>
        <taxon>Alphaproteobacteria</taxon>
        <taxon>Acetobacterales</taxon>
        <taxon>Acetobacteraceae</taxon>
        <taxon>Neokomagataea</taxon>
    </lineage>
</organism>
<reference evidence="7 8" key="1">
    <citation type="submission" date="2018-09" db="EMBL/GenBank/DDBJ databases">
        <title>The complete genome sequence of Neokomagataea tanensis NBRC 106556(T).</title>
        <authorList>
            <person name="Chua K.-O."/>
            <person name="See-Too W.-S."/>
            <person name="Hong K.-W."/>
            <person name="Yin W.-F."/>
            <person name="Chan K.-G."/>
        </authorList>
    </citation>
    <scope>NUCLEOTIDE SEQUENCE [LARGE SCALE GENOMIC DNA]</scope>
    <source>
        <strain evidence="8">AH13 \ NBRC 106556</strain>
    </source>
</reference>
<dbReference type="KEGG" id="ntn:D5366_08735"/>
<accession>A0A4Y6VAJ1</accession>
<dbReference type="InterPro" id="IPR051446">
    <property type="entry name" value="HTH_trans_reg/aminotransferase"/>
</dbReference>
<evidence type="ECO:0000313" key="8">
    <source>
        <dbReference type="Proteomes" id="UP000317214"/>
    </source>
</evidence>
<keyword evidence="3" id="KW-0805">Transcription regulation</keyword>
<dbReference type="RefSeq" id="WP_141493128.1">
    <property type="nucleotide sequence ID" value="NZ_CP032485.1"/>
</dbReference>
<dbReference type="SUPFAM" id="SSF53383">
    <property type="entry name" value="PLP-dependent transferases"/>
    <property type="match status" value="1"/>
</dbReference>
<dbReference type="GO" id="GO:0008483">
    <property type="term" value="F:transaminase activity"/>
    <property type="evidence" value="ECO:0007669"/>
    <property type="project" value="UniProtKB-KW"/>
</dbReference>
<dbReference type="Gene3D" id="3.90.1150.10">
    <property type="entry name" value="Aspartate Aminotransferase, domain 1"/>
    <property type="match status" value="1"/>
</dbReference>
<dbReference type="InterPro" id="IPR000524">
    <property type="entry name" value="Tscrpt_reg_HTH_GntR"/>
</dbReference>
<evidence type="ECO:0000256" key="2">
    <source>
        <dbReference type="ARBA" id="ARBA00022898"/>
    </source>
</evidence>
<dbReference type="AlphaFoldDB" id="A0A4Y6VAJ1"/>
<dbReference type="SMART" id="SM00345">
    <property type="entry name" value="HTH_GNTR"/>
    <property type="match status" value="1"/>
</dbReference>
<keyword evidence="8" id="KW-1185">Reference proteome</keyword>
<dbReference type="Proteomes" id="UP000317214">
    <property type="component" value="Chromosome"/>
</dbReference>
<dbReference type="CDD" id="cd07377">
    <property type="entry name" value="WHTH_GntR"/>
    <property type="match status" value="1"/>
</dbReference>
<dbReference type="Pfam" id="PF00155">
    <property type="entry name" value="Aminotran_1_2"/>
    <property type="match status" value="1"/>
</dbReference>
<dbReference type="Gene3D" id="1.10.10.10">
    <property type="entry name" value="Winged helix-like DNA-binding domain superfamily/Winged helix DNA-binding domain"/>
    <property type="match status" value="1"/>
</dbReference>
<gene>
    <name evidence="7" type="ORF">D5366_08735</name>
</gene>
<dbReference type="PANTHER" id="PTHR46577">
    <property type="entry name" value="HTH-TYPE TRANSCRIPTIONAL REGULATORY PROTEIN GABR"/>
    <property type="match status" value="1"/>
</dbReference>
<keyword evidence="2" id="KW-0663">Pyridoxal phosphate</keyword>
<evidence type="ECO:0000256" key="1">
    <source>
        <dbReference type="ARBA" id="ARBA00005384"/>
    </source>
</evidence>
<keyword evidence="5" id="KW-0804">Transcription</keyword>
<protein>
    <submittedName>
        <fullName evidence="7">PLP-dependent aminotransferase family protein</fullName>
    </submittedName>
</protein>
<dbReference type="GO" id="GO:0003700">
    <property type="term" value="F:DNA-binding transcription factor activity"/>
    <property type="evidence" value="ECO:0007669"/>
    <property type="project" value="InterPro"/>
</dbReference>
<dbReference type="InterPro" id="IPR015421">
    <property type="entry name" value="PyrdxlP-dep_Trfase_major"/>
</dbReference>
<evidence type="ECO:0000259" key="6">
    <source>
        <dbReference type="PROSITE" id="PS50949"/>
    </source>
</evidence>
<evidence type="ECO:0000256" key="5">
    <source>
        <dbReference type="ARBA" id="ARBA00023163"/>
    </source>
</evidence>
<comment type="similarity">
    <text evidence="1">In the C-terminal section; belongs to the class-I pyridoxal-phosphate-dependent aminotransferase family.</text>
</comment>
<dbReference type="EMBL" id="CP032485">
    <property type="protein sequence ID" value="QDH25958.1"/>
    <property type="molecule type" value="Genomic_DNA"/>
</dbReference>
<proteinExistence type="inferred from homology"/>
<dbReference type="InterPro" id="IPR015422">
    <property type="entry name" value="PyrdxlP-dep_Trfase_small"/>
</dbReference>
<dbReference type="InterPro" id="IPR015424">
    <property type="entry name" value="PyrdxlP-dep_Trfase"/>
</dbReference>
<dbReference type="CDD" id="cd00609">
    <property type="entry name" value="AAT_like"/>
    <property type="match status" value="1"/>
</dbReference>
<dbReference type="GO" id="GO:0003677">
    <property type="term" value="F:DNA binding"/>
    <property type="evidence" value="ECO:0007669"/>
    <property type="project" value="UniProtKB-KW"/>
</dbReference>
<keyword evidence="7" id="KW-0032">Aminotransferase</keyword>
<dbReference type="OrthoDB" id="9802328at2"/>
<evidence type="ECO:0000313" key="7">
    <source>
        <dbReference type="EMBL" id="QDH25958.1"/>
    </source>
</evidence>
<name>A0A4Y6VAJ1_9PROT</name>
<dbReference type="GO" id="GO:0030170">
    <property type="term" value="F:pyridoxal phosphate binding"/>
    <property type="evidence" value="ECO:0007669"/>
    <property type="project" value="InterPro"/>
</dbReference>
<dbReference type="InterPro" id="IPR036390">
    <property type="entry name" value="WH_DNA-bd_sf"/>
</dbReference>